<sequence>MIKYLLFTGIVCLATNAQAQDIKTLRNINASQGTTYLDLQHGDTVSSNRHWDIALFKTTLSVNEPAILLHAKFEELVKAPDAPYQTDSDTLKAIPTGSGKGWYQYNMEEHTITPLPDKVIVLKVDDQTFIKLQIESYYKDGKPWEAGAYYTLRYAILH</sequence>
<dbReference type="AlphaFoldDB" id="A0A1C4EE40"/>
<dbReference type="RefSeq" id="WP_089712612.1">
    <property type="nucleotide sequence ID" value="NZ_FMAR01000008.1"/>
</dbReference>
<dbReference type="CDD" id="cd12105">
    <property type="entry name" value="HmuY"/>
    <property type="match status" value="1"/>
</dbReference>
<proteinExistence type="predicted"/>
<name>A0A1C4EE40_9BACT</name>
<evidence type="ECO:0008006" key="4">
    <source>
        <dbReference type="Google" id="ProtNLM"/>
    </source>
</evidence>
<organism evidence="2 3">
    <name type="scientific">Chitinophaga costaii</name>
    <dbReference type="NCBI Taxonomy" id="1335309"/>
    <lineage>
        <taxon>Bacteria</taxon>
        <taxon>Pseudomonadati</taxon>
        <taxon>Bacteroidota</taxon>
        <taxon>Chitinophagia</taxon>
        <taxon>Chitinophagales</taxon>
        <taxon>Chitinophagaceae</taxon>
        <taxon>Chitinophaga</taxon>
    </lineage>
</organism>
<evidence type="ECO:0000313" key="3">
    <source>
        <dbReference type="Proteomes" id="UP000242818"/>
    </source>
</evidence>
<feature type="signal peptide" evidence="1">
    <location>
        <begin position="1"/>
        <end position="19"/>
    </location>
</feature>
<protein>
    <recommendedName>
        <fullName evidence="4">HmuY protein</fullName>
    </recommendedName>
</protein>
<feature type="chain" id="PRO_5008691086" description="HmuY protein" evidence="1">
    <location>
        <begin position="20"/>
        <end position="158"/>
    </location>
</feature>
<keyword evidence="1" id="KW-0732">Signal</keyword>
<evidence type="ECO:0000256" key="1">
    <source>
        <dbReference type="SAM" id="SignalP"/>
    </source>
</evidence>
<gene>
    <name evidence="2" type="ORF">GA0116948_10840</name>
</gene>
<dbReference type="OrthoDB" id="1190814at2"/>
<reference evidence="2 3" key="1">
    <citation type="submission" date="2016-08" db="EMBL/GenBank/DDBJ databases">
        <authorList>
            <person name="Seilhamer J.J."/>
        </authorList>
    </citation>
    <scope>NUCLEOTIDE SEQUENCE [LARGE SCALE GENOMIC DNA]</scope>
    <source>
        <strain evidence="2 3">A37T2</strain>
    </source>
</reference>
<dbReference type="STRING" id="1335309.GA0116948_10840"/>
<accession>A0A1C4EE40</accession>
<dbReference type="InterPro" id="IPR025921">
    <property type="entry name" value="HmuY"/>
</dbReference>
<dbReference type="EMBL" id="FMAR01000008">
    <property type="protein sequence ID" value="SCC41824.1"/>
    <property type="molecule type" value="Genomic_DNA"/>
</dbReference>
<keyword evidence="3" id="KW-1185">Reference proteome</keyword>
<dbReference type="Proteomes" id="UP000242818">
    <property type="component" value="Unassembled WGS sequence"/>
</dbReference>
<evidence type="ECO:0000313" key="2">
    <source>
        <dbReference type="EMBL" id="SCC41824.1"/>
    </source>
</evidence>